<sequence>PPPSPLLRNHFFEVAIPSSVKLFRSWLQPVLIDFICRQNLPYSLHRHFCFFLLFFAMSTLIAAVASSSSFSFFSPLTRCLFLLLLVLVRAAIGVG</sequence>
<protein>
    <submittedName>
        <fullName evidence="2">Uncharacterized protein</fullName>
    </submittedName>
</protein>
<dbReference type="EMBL" id="JASCZI010034311">
    <property type="protein sequence ID" value="MED6129254.1"/>
    <property type="molecule type" value="Genomic_DNA"/>
</dbReference>
<keyword evidence="1" id="KW-0812">Transmembrane</keyword>
<gene>
    <name evidence="2" type="ORF">PIB30_106144</name>
</gene>
<dbReference type="Proteomes" id="UP001341840">
    <property type="component" value="Unassembled WGS sequence"/>
</dbReference>
<feature type="transmembrane region" description="Helical" evidence="1">
    <location>
        <begin position="72"/>
        <end position="92"/>
    </location>
</feature>
<feature type="transmembrane region" description="Helical" evidence="1">
    <location>
        <begin position="47"/>
        <end position="66"/>
    </location>
</feature>
<proteinExistence type="predicted"/>
<evidence type="ECO:0000256" key="1">
    <source>
        <dbReference type="SAM" id="Phobius"/>
    </source>
</evidence>
<feature type="non-terminal residue" evidence="2">
    <location>
        <position position="1"/>
    </location>
</feature>
<comment type="caution">
    <text evidence="2">The sequence shown here is derived from an EMBL/GenBank/DDBJ whole genome shotgun (WGS) entry which is preliminary data.</text>
</comment>
<reference evidence="2 3" key="1">
    <citation type="journal article" date="2023" name="Plants (Basel)">
        <title>Bridging the Gap: Combining Genomics and Transcriptomics Approaches to Understand Stylosanthes scabra, an Orphan Legume from the Brazilian Caatinga.</title>
        <authorList>
            <person name="Ferreira-Neto J.R.C."/>
            <person name="da Silva M.D."/>
            <person name="Binneck E."/>
            <person name="de Melo N.F."/>
            <person name="da Silva R.H."/>
            <person name="de Melo A.L.T.M."/>
            <person name="Pandolfi V."/>
            <person name="Bustamante F.O."/>
            <person name="Brasileiro-Vidal A.C."/>
            <person name="Benko-Iseppon A.M."/>
        </authorList>
    </citation>
    <scope>NUCLEOTIDE SEQUENCE [LARGE SCALE GENOMIC DNA]</scope>
    <source>
        <tissue evidence="2">Leaves</tissue>
    </source>
</reference>
<keyword evidence="1" id="KW-0472">Membrane</keyword>
<keyword evidence="3" id="KW-1185">Reference proteome</keyword>
<name>A0ABU6RZ91_9FABA</name>
<organism evidence="2 3">
    <name type="scientific">Stylosanthes scabra</name>
    <dbReference type="NCBI Taxonomy" id="79078"/>
    <lineage>
        <taxon>Eukaryota</taxon>
        <taxon>Viridiplantae</taxon>
        <taxon>Streptophyta</taxon>
        <taxon>Embryophyta</taxon>
        <taxon>Tracheophyta</taxon>
        <taxon>Spermatophyta</taxon>
        <taxon>Magnoliopsida</taxon>
        <taxon>eudicotyledons</taxon>
        <taxon>Gunneridae</taxon>
        <taxon>Pentapetalae</taxon>
        <taxon>rosids</taxon>
        <taxon>fabids</taxon>
        <taxon>Fabales</taxon>
        <taxon>Fabaceae</taxon>
        <taxon>Papilionoideae</taxon>
        <taxon>50 kb inversion clade</taxon>
        <taxon>dalbergioids sensu lato</taxon>
        <taxon>Dalbergieae</taxon>
        <taxon>Pterocarpus clade</taxon>
        <taxon>Stylosanthes</taxon>
    </lineage>
</organism>
<evidence type="ECO:0000313" key="3">
    <source>
        <dbReference type="Proteomes" id="UP001341840"/>
    </source>
</evidence>
<keyword evidence="1" id="KW-1133">Transmembrane helix</keyword>
<accession>A0ABU6RZ91</accession>
<evidence type="ECO:0000313" key="2">
    <source>
        <dbReference type="EMBL" id="MED6129254.1"/>
    </source>
</evidence>